<evidence type="ECO:0000313" key="3">
    <source>
        <dbReference type="Proteomes" id="UP000076722"/>
    </source>
</evidence>
<evidence type="ECO:0000313" key="1">
    <source>
        <dbReference type="EMBL" id="KZS89290.1"/>
    </source>
</evidence>
<evidence type="ECO:0000313" key="2">
    <source>
        <dbReference type="EMBL" id="KZS96510.1"/>
    </source>
</evidence>
<dbReference type="EMBL" id="KV419399">
    <property type="protein sequence ID" value="KZS96510.1"/>
    <property type="molecule type" value="Genomic_DNA"/>
</dbReference>
<protein>
    <recommendedName>
        <fullName evidence="4">Tc1-like transposase DDE domain-containing protein</fullName>
    </recommendedName>
</protein>
<proteinExistence type="predicted"/>
<dbReference type="Gene3D" id="3.30.420.10">
    <property type="entry name" value="Ribonuclease H-like superfamily/Ribonuclease H"/>
    <property type="match status" value="1"/>
</dbReference>
<sequence>MLNFYLDPSLSVSATNASLLAAKAVNRNTNHARNLRAWITDFVEYDILPFHLLGRFDTSKLEDEDYSSAIHQHLLSICRDQRYIGAQDIVDFCQSDQFKEVAGKTIQIHVRTARRWLKKSEWRYGKDGRGMYIDGHERQDVVKYRSAFVARWKDVYEPRMFLYDRDGTKIQDPATDLLHNKKRIILYTHDESTFYANDRRKTKWHHPHLDSLPQPKGEGESLMVSDFLSPEFGRLKKDDQEARVLFRAGNSRDGYFTNDDIINQVLKAIDIFEDKHGLHNTALFVFDNATTHLKRPDDGLSARKMVLNPHPTWTHNPGGPRMRPGRLPNNQLQEFYFPPDHPVYPNFFKGMRQILIERNLWRDKLRAECKGFKCDHGAVDCCARRILFNQPDFVGQKSRLEEIIERNGHLCDFYPKFHCELNFIEQYWGAAKRAYRSTKLTSSTDEMERNVIHSLDSVPLDQIRRYVPCL</sequence>
<dbReference type="InterPro" id="IPR036397">
    <property type="entry name" value="RNaseH_sf"/>
</dbReference>
<dbReference type="EMBL" id="KV419428">
    <property type="protein sequence ID" value="KZS89290.1"/>
    <property type="molecule type" value="Genomic_DNA"/>
</dbReference>
<name>A0A164Q3E3_9AGAM</name>
<gene>
    <name evidence="2" type="ORF">SISNIDRAFT_407601</name>
    <name evidence="1" type="ORF">SISNIDRAFT_416985</name>
</gene>
<dbReference type="PANTHER" id="PTHR35871:SF1">
    <property type="entry name" value="CXC1-LIKE CYSTEINE CLUSTER ASSOCIATED WITH KDZ TRANSPOSASES DOMAIN-CONTAINING PROTEIN"/>
    <property type="match status" value="1"/>
</dbReference>
<dbReference type="GO" id="GO:0003676">
    <property type="term" value="F:nucleic acid binding"/>
    <property type="evidence" value="ECO:0007669"/>
    <property type="project" value="InterPro"/>
</dbReference>
<accession>A0A164Q3E3</accession>
<organism evidence="1 3">
    <name type="scientific">Sistotremastrum niveocremeum HHB9708</name>
    <dbReference type="NCBI Taxonomy" id="1314777"/>
    <lineage>
        <taxon>Eukaryota</taxon>
        <taxon>Fungi</taxon>
        <taxon>Dikarya</taxon>
        <taxon>Basidiomycota</taxon>
        <taxon>Agaricomycotina</taxon>
        <taxon>Agaricomycetes</taxon>
        <taxon>Sistotremastrales</taxon>
        <taxon>Sistotremastraceae</taxon>
        <taxon>Sertulicium</taxon>
        <taxon>Sertulicium niveocremeum</taxon>
    </lineage>
</organism>
<dbReference type="OrthoDB" id="6511194at2759"/>
<reference evidence="1 3" key="1">
    <citation type="journal article" date="2016" name="Mol. Biol. Evol.">
        <title>Comparative Genomics of Early-Diverging Mushroom-Forming Fungi Provides Insights into the Origins of Lignocellulose Decay Capabilities.</title>
        <authorList>
            <person name="Nagy L.G."/>
            <person name="Riley R."/>
            <person name="Tritt A."/>
            <person name="Adam C."/>
            <person name="Daum C."/>
            <person name="Floudas D."/>
            <person name="Sun H."/>
            <person name="Yadav J.S."/>
            <person name="Pangilinan J."/>
            <person name="Larsson K.H."/>
            <person name="Matsuura K."/>
            <person name="Barry K."/>
            <person name="Labutti K."/>
            <person name="Kuo R."/>
            <person name="Ohm R.A."/>
            <person name="Bhattacharya S.S."/>
            <person name="Shirouzu T."/>
            <person name="Yoshinaga Y."/>
            <person name="Martin F.M."/>
            <person name="Grigoriev I.V."/>
            <person name="Hibbett D.S."/>
        </authorList>
    </citation>
    <scope>NUCLEOTIDE SEQUENCE [LARGE SCALE GENOMIC DNA]</scope>
    <source>
        <strain evidence="1 3">HHB9708</strain>
    </source>
</reference>
<dbReference type="PANTHER" id="PTHR35871">
    <property type="entry name" value="EXPRESSED PROTEIN"/>
    <property type="match status" value="1"/>
</dbReference>
<dbReference type="Proteomes" id="UP000076722">
    <property type="component" value="Unassembled WGS sequence"/>
</dbReference>
<dbReference type="AlphaFoldDB" id="A0A164Q3E3"/>
<keyword evidence="3" id="KW-1185">Reference proteome</keyword>
<evidence type="ECO:0008006" key="4">
    <source>
        <dbReference type="Google" id="ProtNLM"/>
    </source>
</evidence>